<reference evidence="3" key="3">
    <citation type="submission" date="2020-05" db="EMBL/GenBank/DDBJ databases">
        <title>Complete genome sequence of Bradyrhizobium diazoefficiens XF2 isolated from soybean nodule.</title>
        <authorList>
            <person name="Noda R."/>
            <person name="Kakizaki K."/>
            <person name="Minamisawa K."/>
        </authorList>
    </citation>
    <scope>NUCLEOTIDE SEQUENCE</scope>
    <source>
        <strain evidence="3">XF2</strain>
    </source>
</reference>
<reference evidence="6" key="6">
    <citation type="submission" date="2020-05" db="EMBL/GenBank/DDBJ databases">
        <title>Complete genome sequence of Bradyrhizobium diazoefficiens XF5 isolated from soybean nodule.</title>
        <authorList>
            <person name="Noda R."/>
            <person name="Kakizaki K."/>
            <person name="Minamisawa K."/>
        </authorList>
    </citation>
    <scope>NUCLEOTIDE SEQUENCE</scope>
    <source>
        <strain evidence="6">XF5</strain>
    </source>
</reference>
<dbReference type="EMBL" id="AP023099">
    <property type="protein sequence ID" value="BCE89510.1"/>
    <property type="molecule type" value="Genomic_DNA"/>
</dbReference>
<dbReference type="EMBL" id="AP023095">
    <property type="protein sequence ID" value="BCE54768.1"/>
    <property type="molecule type" value="Genomic_DNA"/>
</dbReference>
<organism evidence="4">
    <name type="scientific">Bradyrhizobium diazoefficiens</name>
    <dbReference type="NCBI Taxonomy" id="1355477"/>
    <lineage>
        <taxon>Bacteria</taxon>
        <taxon>Pseudomonadati</taxon>
        <taxon>Pseudomonadota</taxon>
        <taxon>Alphaproteobacteria</taxon>
        <taxon>Hyphomicrobiales</taxon>
        <taxon>Nitrobacteraceae</taxon>
        <taxon>Bradyrhizobium</taxon>
    </lineage>
</organism>
<dbReference type="EMBL" id="AP023091">
    <property type="protein sequence ID" value="BCE19732.1"/>
    <property type="molecule type" value="Genomic_DNA"/>
</dbReference>
<reference evidence="8" key="8">
    <citation type="submission" date="2020-05" db="EMBL/GenBank/DDBJ databases">
        <title>Complete genome sequence of Bradyrhizobium diazoefficiens XF8 isolated from soybean nodule.</title>
        <authorList>
            <person name="Noda R."/>
            <person name="Kakizaki K."/>
            <person name="Minamisawa K."/>
        </authorList>
    </citation>
    <scope>NUCLEOTIDE SEQUENCE</scope>
    <source>
        <strain evidence="8">XF8</strain>
    </source>
</reference>
<name>A0A809YI53_9BRAD</name>
<evidence type="ECO:0000313" key="4">
    <source>
        <dbReference type="EMBL" id="BCE37341.1"/>
    </source>
</evidence>
<sequence>MRLPSHSCCRSRNRSDEIGRGPLARQSRFEATDLSGCPRMEDLEDFIHLENLKILRRQIDLAKDDVRRQWLMIRLAEEEAKGRVATR</sequence>
<evidence type="ECO:0000313" key="10">
    <source>
        <dbReference type="EMBL" id="BCE89510.1"/>
    </source>
</evidence>
<protein>
    <submittedName>
        <fullName evidence="4">Uncharacterized protein</fullName>
    </submittedName>
</protein>
<accession>A0A809YI53</accession>
<evidence type="ECO:0000313" key="8">
    <source>
        <dbReference type="EMBL" id="BCE72208.1"/>
    </source>
</evidence>
<dbReference type="EMBL" id="AP023096">
    <property type="protein sequence ID" value="BCE63500.1"/>
    <property type="molecule type" value="Genomic_DNA"/>
</dbReference>
<evidence type="ECO:0000313" key="7">
    <source>
        <dbReference type="EMBL" id="BCE63500.1"/>
    </source>
</evidence>
<reference evidence="10" key="2">
    <citation type="submission" date="2020-05" db="EMBL/GenBank/DDBJ databases">
        <title>Complete genome sequence of Bradyrhizobium diazoefficiens XF10 isolated from soybean nodule.</title>
        <authorList>
            <person name="Noda R."/>
            <person name="Kakizaki K."/>
            <person name="Minamisawa K."/>
        </authorList>
    </citation>
    <scope>NUCLEOTIDE SEQUENCE</scope>
    <source>
        <strain evidence="10">XF10</strain>
    </source>
</reference>
<evidence type="ECO:0000313" key="2">
    <source>
        <dbReference type="EMBL" id="BCE19732.1"/>
    </source>
</evidence>
<evidence type="ECO:0000313" key="3">
    <source>
        <dbReference type="EMBL" id="BCE28600.1"/>
    </source>
</evidence>
<dbReference type="EMBL" id="AP023092">
    <property type="protein sequence ID" value="BCE28600.1"/>
    <property type="molecule type" value="Genomic_DNA"/>
</dbReference>
<evidence type="ECO:0000256" key="1">
    <source>
        <dbReference type="SAM" id="MobiDB-lite"/>
    </source>
</evidence>
<reference evidence="7" key="7">
    <citation type="submission" date="2020-05" db="EMBL/GenBank/DDBJ databases">
        <title>Complete genome sequence of Bradyrhizobium diazoefficiens XF6 isolated from soybean nodule.</title>
        <authorList>
            <person name="Noda R."/>
            <person name="Kakizaki K."/>
            <person name="Minamisawa K."/>
        </authorList>
    </citation>
    <scope>NUCLEOTIDE SEQUENCE</scope>
    <source>
        <strain evidence="7">XF6</strain>
    </source>
</reference>
<reference evidence="9" key="9">
    <citation type="submission" date="2020-05" db="EMBL/GenBank/DDBJ databases">
        <title>Complete genome sequence of Bradyrhizobium diazoefficiens XF9 isolated from soybean nodule.</title>
        <authorList>
            <person name="Noda R."/>
            <person name="Kakizaki K."/>
            <person name="Minamisawa K."/>
        </authorList>
    </citation>
    <scope>NUCLEOTIDE SEQUENCE</scope>
    <source>
        <strain evidence="9">XF9</strain>
    </source>
</reference>
<reference evidence="4" key="4">
    <citation type="submission" date="2020-05" db="EMBL/GenBank/DDBJ databases">
        <title>Complete genome sequence of Bradyrhizobium diazoefficiens XF3 isolated from soybean nodule.</title>
        <authorList>
            <person name="Noda R."/>
            <person name="Kakizaki K."/>
            <person name="Minamisawa K."/>
        </authorList>
    </citation>
    <scope>NUCLEOTIDE SEQUENCE</scope>
    <source>
        <strain evidence="4">XF3</strain>
    </source>
</reference>
<gene>
    <name evidence="10" type="ORF">XF10B_23080</name>
    <name evidence="2" type="ORF">XF1B_24130</name>
    <name evidence="3" type="ORF">XF2B_23690</name>
    <name evidence="4" type="ORF">XF3B_23720</name>
    <name evidence="5" type="ORF">XF4B_23340</name>
    <name evidence="6" type="ORF">XF5B_22800</name>
    <name evidence="7" type="ORF">XF6B_22990</name>
    <name evidence="8" type="ORF">XF8B_23190</name>
    <name evidence="9" type="ORF">XF9B_23590</name>
</gene>
<dbReference type="EMBL" id="AP023097">
    <property type="protein sequence ID" value="BCE72208.1"/>
    <property type="molecule type" value="Genomic_DNA"/>
</dbReference>
<reference evidence="5" key="5">
    <citation type="submission" date="2020-05" db="EMBL/GenBank/DDBJ databases">
        <title>Complete genome sequence of Bradyrhizobium diazoefficiens XF4 isolated from soybean nodule.</title>
        <authorList>
            <person name="Noda R."/>
            <person name="Kakizaki K."/>
            <person name="Minamisawa K."/>
        </authorList>
    </citation>
    <scope>NUCLEOTIDE SEQUENCE</scope>
    <source>
        <strain evidence="5">XF4</strain>
    </source>
</reference>
<reference evidence="2" key="1">
    <citation type="submission" date="2020-05" db="EMBL/GenBank/DDBJ databases">
        <title>Complete genome sequence of Bradyrhizobium diazoefficiens XF1 isolated from soybean nodule.</title>
        <authorList>
            <person name="Noda R."/>
            <person name="Kakizaki K."/>
            <person name="Minamisawa K."/>
        </authorList>
    </citation>
    <scope>NUCLEOTIDE SEQUENCE</scope>
    <source>
        <strain evidence="2">XF1</strain>
    </source>
</reference>
<dbReference type="EMBL" id="AP023094">
    <property type="protein sequence ID" value="BCE45985.1"/>
    <property type="molecule type" value="Genomic_DNA"/>
</dbReference>
<evidence type="ECO:0000313" key="9">
    <source>
        <dbReference type="EMBL" id="BCE80938.1"/>
    </source>
</evidence>
<evidence type="ECO:0000313" key="5">
    <source>
        <dbReference type="EMBL" id="BCE45985.1"/>
    </source>
</evidence>
<dbReference type="AlphaFoldDB" id="A0A809YI53"/>
<feature type="region of interest" description="Disordered" evidence="1">
    <location>
        <begin position="1"/>
        <end position="22"/>
    </location>
</feature>
<proteinExistence type="predicted"/>
<dbReference type="EMBL" id="AP023093">
    <property type="protein sequence ID" value="BCE37341.1"/>
    <property type="molecule type" value="Genomic_DNA"/>
</dbReference>
<evidence type="ECO:0000313" key="6">
    <source>
        <dbReference type="EMBL" id="BCE54768.1"/>
    </source>
</evidence>
<dbReference type="EMBL" id="AP023098">
    <property type="protein sequence ID" value="BCE80938.1"/>
    <property type="molecule type" value="Genomic_DNA"/>
</dbReference>